<protein>
    <submittedName>
        <fullName evidence="1">Uncharacterized protein</fullName>
    </submittedName>
</protein>
<gene>
    <name evidence="1" type="ORF">ABID12_002979</name>
</gene>
<comment type="caution">
    <text evidence="1">The sequence shown here is derived from an EMBL/GenBank/DDBJ whole genome shotgun (WGS) entry which is preliminary data.</text>
</comment>
<reference evidence="1 2" key="1">
    <citation type="submission" date="2024-06" db="EMBL/GenBank/DDBJ databases">
        <title>Genomic Encyclopedia of Type Strains, Phase IV (KMG-IV): sequencing the most valuable type-strain genomes for metagenomic binning, comparative biology and taxonomic classification.</title>
        <authorList>
            <person name="Goeker M."/>
        </authorList>
    </citation>
    <scope>NUCLEOTIDE SEQUENCE [LARGE SCALE GENOMIC DNA]</scope>
    <source>
        <strain evidence="1 2">DSM 28102</strain>
    </source>
</reference>
<evidence type="ECO:0000313" key="1">
    <source>
        <dbReference type="EMBL" id="MET3601028.1"/>
    </source>
</evidence>
<dbReference type="EMBL" id="JBEPLY010000011">
    <property type="protein sequence ID" value="MET3601028.1"/>
    <property type="molecule type" value="Genomic_DNA"/>
</dbReference>
<dbReference type="RefSeq" id="WP_319519841.1">
    <property type="nucleotide sequence ID" value="NZ_JBEPLY010000011.1"/>
</dbReference>
<accession>A0ABV2IDQ8</accession>
<sequence>MSFAGATIRLRGIVPADARAEGPAAVRAVYRDQLAVMNRISAALSAGGVELTGHSYSAATGQMMLAGTVTHGKRADVDDLRALFARGER</sequence>
<keyword evidence="2" id="KW-1185">Reference proteome</keyword>
<dbReference type="Proteomes" id="UP001549164">
    <property type="component" value="Unassembled WGS sequence"/>
</dbReference>
<organism evidence="1 2">
    <name type="scientific">Martelella mangrovi</name>
    <dbReference type="NCBI Taxonomy" id="1397477"/>
    <lineage>
        <taxon>Bacteria</taxon>
        <taxon>Pseudomonadati</taxon>
        <taxon>Pseudomonadota</taxon>
        <taxon>Alphaproteobacteria</taxon>
        <taxon>Hyphomicrobiales</taxon>
        <taxon>Aurantimonadaceae</taxon>
        <taxon>Martelella</taxon>
    </lineage>
</organism>
<evidence type="ECO:0000313" key="2">
    <source>
        <dbReference type="Proteomes" id="UP001549164"/>
    </source>
</evidence>
<proteinExistence type="predicted"/>
<name>A0ABV2IDQ8_9HYPH</name>